<dbReference type="OrthoDB" id="9782219at2"/>
<sequence length="232" mass="26034">MAEQSYHQFCPVAMASELLCTRWTIVVLRELLCGPARFNELRRGMPRMSPALLTQRLRELEDAGVLERRPAARDPGATEYVLTDAGQELRPIVEAMGCWGQRWVASELSLEKLDATLLMWDMRRNLVIDPPPPAPRTIHFTYPDAPAREQKWWLVIRPDEPVDLCSVDPGSDIDLFVRAPLAEMTAIWMGHSTIVAASEAGRLTMAGDERLAATIGQWLRLSPFAGVDRMVA</sequence>
<name>A0A2N0HJX4_9SPHN</name>
<evidence type="ECO:0000256" key="2">
    <source>
        <dbReference type="ARBA" id="ARBA00023125"/>
    </source>
</evidence>
<evidence type="ECO:0000313" key="6">
    <source>
        <dbReference type="Proteomes" id="UP000232587"/>
    </source>
</evidence>
<evidence type="ECO:0000256" key="3">
    <source>
        <dbReference type="ARBA" id="ARBA00023163"/>
    </source>
</evidence>
<organism evidence="5 6">
    <name type="scientific">Novosphingobium kunmingense</name>
    <dbReference type="NCBI Taxonomy" id="1211806"/>
    <lineage>
        <taxon>Bacteria</taxon>
        <taxon>Pseudomonadati</taxon>
        <taxon>Pseudomonadota</taxon>
        <taxon>Alphaproteobacteria</taxon>
        <taxon>Sphingomonadales</taxon>
        <taxon>Sphingomonadaceae</taxon>
        <taxon>Novosphingobium</taxon>
    </lineage>
</organism>
<dbReference type="PROSITE" id="PS51118">
    <property type="entry name" value="HTH_HXLR"/>
    <property type="match status" value="1"/>
</dbReference>
<dbReference type="InterPro" id="IPR036388">
    <property type="entry name" value="WH-like_DNA-bd_sf"/>
</dbReference>
<dbReference type="Pfam" id="PF01638">
    <property type="entry name" value="HxlR"/>
    <property type="match status" value="1"/>
</dbReference>
<dbReference type="PANTHER" id="PTHR33204:SF18">
    <property type="entry name" value="TRANSCRIPTIONAL REGULATORY PROTEIN"/>
    <property type="match status" value="1"/>
</dbReference>
<dbReference type="SUPFAM" id="SSF46785">
    <property type="entry name" value="Winged helix' DNA-binding domain"/>
    <property type="match status" value="1"/>
</dbReference>
<protein>
    <submittedName>
        <fullName evidence="5">HxlR family transcriptional regulator</fullName>
    </submittedName>
</protein>
<keyword evidence="2" id="KW-0238">DNA-binding</keyword>
<dbReference type="InterPro" id="IPR011991">
    <property type="entry name" value="ArsR-like_HTH"/>
</dbReference>
<evidence type="ECO:0000313" key="5">
    <source>
        <dbReference type="EMBL" id="PKB19247.1"/>
    </source>
</evidence>
<dbReference type="SUPFAM" id="SSF55718">
    <property type="entry name" value="SCP-like"/>
    <property type="match status" value="1"/>
</dbReference>
<dbReference type="Gene3D" id="1.10.10.10">
    <property type="entry name" value="Winged helix-like DNA-binding domain superfamily/Winged helix DNA-binding domain"/>
    <property type="match status" value="1"/>
</dbReference>
<keyword evidence="3" id="KW-0804">Transcription</keyword>
<gene>
    <name evidence="5" type="ORF">B0I00_1477</name>
</gene>
<dbReference type="PANTHER" id="PTHR33204">
    <property type="entry name" value="TRANSCRIPTIONAL REGULATOR, MARR FAMILY"/>
    <property type="match status" value="1"/>
</dbReference>
<evidence type="ECO:0000259" key="4">
    <source>
        <dbReference type="PROSITE" id="PS51118"/>
    </source>
</evidence>
<dbReference type="RefSeq" id="WP_100866742.1">
    <property type="nucleotide sequence ID" value="NZ_PHUF01000003.1"/>
</dbReference>
<feature type="domain" description="HTH hxlR-type" evidence="4">
    <location>
        <begin position="10"/>
        <end position="108"/>
    </location>
</feature>
<dbReference type="InterPro" id="IPR002577">
    <property type="entry name" value="HTH_HxlR"/>
</dbReference>
<dbReference type="EMBL" id="PHUF01000003">
    <property type="protein sequence ID" value="PKB19247.1"/>
    <property type="molecule type" value="Genomic_DNA"/>
</dbReference>
<dbReference type="GO" id="GO:0003677">
    <property type="term" value="F:DNA binding"/>
    <property type="evidence" value="ECO:0007669"/>
    <property type="project" value="UniProtKB-KW"/>
</dbReference>
<accession>A0A2N0HJX4</accession>
<dbReference type="InterPro" id="IPR036527">
    <property type="entry name" value="SCP2_sterol-bd_dom_sf"/>
</dbReference>
<dbReference type="GO" id="GO:0006355">
    <property type="term" value="P:regulation of DNA-templated transcription"/>
    <property type="evidence" value="ECO:0007669"/>
    <property type="project" value="UniProtKB-ARBA"/>
</dbReference>
<keyword evidence="1" id="KW-0805">Transcription regulation</keyword>
<dbReference type="Proteomes" id="UP000232587">
    <property type="component" value="Unassembled WGS sequence"/>
</dbReference>
<evidence type="ECO:0000256" key="1">
    <source>
        <dbReference type="ARBA" id="ARBA00023015"/>
    </source>
</evidence>
<keyword evidence="6" id="KW-1185">Reference proteome</keyword>
<comment type="caution">
    <text evidence="5">The sequence shown here is derived from an EMBL/GenBank/DDBJ whole genome shotgun (WGS) entry which is preliminary data.</text>
</comment>
<dbReference type="AlphaFoldDB" id="A0A2N0HJX4"/>
<dbReference type="InterPro" id="IPR036390">
    <property type="entry name" value="WH_DNA-bd_sf"/>
</dbReference>
<dbReference type="CDD" id="cd00090">
    <property type="entry name" value="HTH_ARSR"/>
    <property type="match status" value="1"/>
</dbReference>
<reference evidence="5 6" key="1">
    <citation type="submission" date="2017-11" db="EMBL/GenBank/DDBJ databases">
        <title>Genomic Encyclopedia of Type Strains, Phase III (KMG-III): the genomes of soil and plant-associated and newly described type strains.</title>
        <authorList>
            <person name="Whitman W."/>
        </authorList>
    </citation>
    <scope>NUCLEOTIDE SEQUENCE [LARGE SCALE GENOMIC DNA]</scope>
    <source>
        <strain evidence="5 6">CGMCC 1.12274</strain>
    </source>
</reference>
<proteinExistence type="predicted"/>